<dbReference type="PANTHER" id="PTHR38690">
    <property type="entry name" value="PROTEASE-RELATED"/>
    <property type="match status" value="1"/>
</dbReference>
<gene>
    <name evidence="2" type="ORF">MIZ03_4339</name>
</gene>
<dbReference type="InterPro" id="IPR025263">
    <property type="entry name" value="YhdP_central"/>
</dbReference>
<evidence type="ECO:0000313" key="3">
    <source>
        <dbReference type="Proteomes" id="UP000824366"/>
    </source>
</evidence>
<dbReference type="RefSeq" id="WP_223905436.1">
    <property type="nucleotide sequence ID" value="NZ_AP024238.1"/>
</dbReference>
<dbReference type="NCBIfam" id="TIGR02099">
    <property type="entry name" value="YhdP family protein"/>
    <property type="match status" value="1"/>
</dbReference>
<evidence type="ECO:0000313" key="2">
    <source>
        <dbReference type="EMBL" id="BCO29416.1"/>
    </source>
</evidence>
<reference evidence="2 3" key="1">
    <citation type="journal article" date="2021" name="Microbiol. Spectr.">
        <title>A Single Bacterium Capable of Oxidation and Reduction of Iron at Circumneutral pH.</title>
        <authorList>
            <person name="Kato S."/>
            <person name="Ohkuma M."/>
        </authorList>
    </citation>
    <scope>NUCLEOTIDE SEQUENCE [LARGE SCALE GENOMIC DNA]</scope>
    <source>
        <strain evidence="2 3">MIZ03</strain>
    </source>
</reference>
<keyword evidence="3" id="KW-1185">Reference proteome</keyword>
<accession>A0ABM7MSU6</accession>
<dbReference type="Proteomes" id="UP000824366">
    <property type="component" value="Chromosome"/>
</dbReference>
<organism evidence="2 3">
    <name type="scientific">Rhodoferax lithotrophicus</name>
    <dbReference type="NCBI Taxonomy" id="2798804"/>
    <lineage>
        <taxon>Bacteria</taxon>
        <taxon>Pseudomonadati</taxon>
        <taxon>Pseudomonadota</taxon>
        <taxon>Betaproteobacteria</taxon>
        <taxon>Burkholderiales</taxon>
        <taxon>Comamonadaceae</taxon>
        <taxon>Rhodoferax</taxon>
    </lineage>
</organism>
<name>A0ABM7MSU6_9BURK</name>
<dbReference type="Pfam" id="PF13116">
    <property type="entry name" value="YhdP"/>
    <property type="match status" value="1"/>
</dbReference>
<dbReference type="PANTHER" id="PTHR38690:SF1">
    <property type="entry name" value="PROTEASE"/>
    <property type="match status" value="1"/>
</dbReference>
<proteinExistence type="predicted"/>
<evidence type="ECO:0000259" key="1">
    <source>
        <dbReference type="Pfam" id="PF13116"/>
    </source>
</evidence>
<dbReference type="InterPro" id="IPR011836">
    <property type="entry name" value="YhdP"/>
</dbReference>
<protein>
    <recommendedName>
        <fullName evidence="1">YhdP central domain-containing protein</fullName>
    </recommendedName>
</protein>
<sequence length="1363" mass="147243">MTPVPSKLLKTWSGLTRWLLSLVVLAWLLLGLAWSVLHWWIVPRIDSFRPQLEAQASRALGVPVSVESITAQSSGMVPSFELVNVRLNDAQGREALSLPRVLVALSVRSLFRLGFEQIYIDVPKLDVRRLPDGRVTVAGLDVAGVPAADSAMLNWFFSQLEFAIHDGVVRWTDEQRDAEPIVLQHVDVVARNRGRHHDLRLDATPPEIWGERLSLRGRFVQPLLTRQNGRWQEWDGQLYAISERVDLSQLRRYVNLGVDIRQGRGALRTWIDVSQGQPAAAMVDVALTEVDMTLGKTLQALALQRVQGRVGGRLLASGFELSTQTLSFETTDGLHWPGGNVHVLYMAGEGHIPPRGEVQADQLDLAALAQVVQRLPVDAQWREKLLLYAPKGITEKLALTWQGPVGGLQSYTAKGRLSQLEVAAVAPTPGVRGLSVDFELDQQAGRANVRLDQGLLDVPGVLQDSQIEVAQLTALARWQVNGERIAVQFPEVNFANADGEGKAQIKWETSDAAKSPGHSRFPGVLDLQATLSRVEGNRVYRYLPLVIDQLARDYVRDAITAGQASNVRFVIKGDMSQMPQSDARQGVFRISADVRDAALSFVPRTLQTPQELPWPSLTELNGQLLIDRLQLQVKQARARLAEAPGVQISQTSVTIADLRHTSVNVNADLKGSLPEALRVINASPMGGLLGFALAHAGVTGQAEAKLKLVLPIAQLNQSTVQGSVALNGNDVQITPDSPKLTRTRGQLNFTQAGLSLSAVQARMLGGDVRLDGGLVFDPSTTAAKGAPSVIRATGMASAEGLQQATELGFVARLAQQASGMTAYNATLGFRQGQTELLVQSNLQGLALSLPAPLQKSALTMLPLRFQTELLNGVAQAGTSKVMLSDRLSVSLGALGSMVYERDLSGVTPRVLRGAVGIGLSPQESVPLLAQGVTANIKLPVIDVDAWKEVFSQITRVGFADSGQSSTSNGAMTYVPTTLAVRAESLVFGGRQFNHLVMGGGREDAVWRANLDSQELSGYLEFRQGSGNAVDSSAGRVYARLARLSIAPSEASEVEALLDAQPVSIPALDIVVDDFELRGKRFGRLEVDAINRMATGSSGAAGVREWRLHKFNLSVPEATLTASGNWTRLHAQDVMAASTPSTVAERRRTVLNFKLDVADGGALLARLGMKDVVRQASGKLEGQVAWIGSPLRLDYPTLGGAFTVNIASGQFLKADPGIAKLLGVLSLQSLPRRLMLDFRDVFSEGFSFDFLRGDVTVEHGMARTNNLQMKGVNAAVLMEGQADIDHETQDLKVVVVPEINAGTASLIASVINPAVGLGSFLAQVFLRRPLIESNTQELHVTGSWTDPQVSKVTHTPTNLKETKP</sequence>
<feature type="domain" description="YhdP central" evidence="1">
    <location>
        <begin position="15"/>
        <end position="1348"/>
    </location>
</feature>
<dbReference type="EMBL" id="AP024238">
    <property type="protein sequence ID" value="BCO29416.1"/>
    <property type="molecule type" value="Genomic_DNA"/>
</dbReference>